<dbReference type="InterPro" id="IPR037066">
    <property type="entry name" value="Plug_dom_sf"/>
</dbReference>
<dbReference type="SUPFAM" id="SSF56935">
    <property type="entry name" value="Porins"/>
    <property type="match status" value="1"/>
</dbReference>
<comment type="subcellular location">
    <subcellularLocation>
        <location evidence="1">Cell outer membrane</location>
    </subcellularLocation>
</comment>
<dbReference type="InterPro" id="IPR036942">
    <property type="entry name" value="Beta-barrel_TonB_sf"/>
</dbReference>
<dbReference type="AlphaFoldDB" id="E6QI55"/>
<evidence type="ECO:0000259" key="4">
    <source>
        <dbReference type="Pfam" id="PF00593"/>
    </source>
</evidence>
<comment type="caution">
    <text evidence="6">The sequence shown here is derived from an EMBL/GenBank/DDBJ whole genome shotgun (WGS) entry which is preliminary data.</text>
</comment>
<organism evidence="6">
    <name type="scientific">mine drainage metagenome</name>
    <dbReference type="NCBI Taxonomy" id="410659"/>
    <lineage>
        <taxon>unclassified sequences</taxon>
        <taxon>metagenomes</taxon>
        <taxon>ecological metagenomes</taxon>
    </lineage>
</organism>
<evidence type="ECO:0000259" key="5">
    <source>
        <dbReference type="Pfam" id="PF07715"/>
    </source>
</evidence>
<sequence>MVADETGSFTFMNLPHGSYTVLSTVNGFDNATQSKISLAAGQSLTIHLSMQISSVAQSVTVTAGGSPETSVTEATISSAEIEQVAGPFGSAAQALTAAPGVFVYGYGGVAATARSEVVVRGVKGGWSSVNGDVLRNGITFLLDGVPMNNMISNNGAWQTTQIPITNLISDINVDYGPGAPSNRWFDSLGGTVNYVPVQPSTDPGAKIIGGADFGSYNTYIEHFIAKTGEHKGWSAVLASGYASNDTFRVGTTGIPTFTAPSSGYSTYFKVTRLFDRGNFSVGYYHSRNTEYRPNFVPLTPINNVNGDTITTQGIYGVDRTDSTPLPAGAQLYSQPTSGFYSSLAKNLWFKQIKTQSDVVYSKLQVALSPRITLKNSEWYRHGYRLHNRVTNFYGSGYAFANEWYDPASNTVGSKSTADIQAPHDLVTVGGYWMHGGYRNPVALFTPAQGTSKTNPAFFNSDHMYNDYGFLFVQDRIDLFSKKLIITPGLAEQLFRTYYYNTGLVDFPNAPPANDNEQAPDAHKNFSELSPSVGAQFLATNWLTLHGNFAITYQNPADSAFGANRPTNGVNLATLKAVKSANTEAGFLVTKCPLAILGSCSLDATYFYDKLTNETVITSVANSNVPSTIALASAAYNGVSINFDESATRYLAVHGNGIIQHDYFLSYVPNGTTTNYGSYPISNSPKYTTNLGLTSVMDSSDHAFQITPGLWWQYVGTRYMFSNVTTAPTTQTQPGYGVVNFNMDATLNGLAHIFHSVQSRTPIQMSLGVENLLNKVYNPTAYITSGGYFGTSFGGYTLVDPGAPREYIVSINFGIK</sequence>
<dbReference type="GO" id="GO:0030246">
    <property type="term" value="F:carbohydrate binding"/>
    <property type="evidence" value="ECO:0007669"/>
    <property type="project" value="InterPro"/>
</dbReference>
<dbReference type="SUPFAM" id="SSF49452">
    <property type="entry name" value="Starch-binding domain-like"/>
    <property type="match status" value="1"/>
</dbReference>
<evidence type="ECO:0000256" key="2">
    <source>
        <dbReference type="ARBA" id="ARBA00023136"/>
    </source>
</evidence>
<keyword evidence="2" id="KW-0472">Membrane</keyword>
<dbReference type="InterPro" id="IPR012910">
    <property type="entry name" value="Plug_dom"/>
</dbReference>
<evidence type="ECO:0000256" key="1">
    <source>
        <dbReference type="ARBA" id="ARBA00004442"/>
    </source>
</evidence>
<feature type="domain" description="TonB-dependent receptor-like beta-barrel" evidence="4">
    <location>
        <begin position="353"/>
        <end position="771"/>
    </location>
</feature>
<reference evidence="6" key="1">
    <citation type="submission" date="2009-10" db="EMBL/GenBank/DDBJ databases">
        <title>Diversity of trophic interactions inside an arsenic-rich microbial ecosystem.</title>
        <authorList>
            <person name="Bertin P.N."/>
            <person name="Heinrich-Salmeron A."/>
            <person name="Pelletier E."/>
            <person name="Goulhen-Chollet F."/>
            <person name="Arsene-Ploetze F."/>
            <person name="Gallien S."/>
            <person name="Calteau A."/>
            <person name="Vallenet D."/>
            <person name="Casiot C."/>
            <person name="Chane-Woon-Ming B."/>
            <person name="Giloteaux L."/>
            <person name="Barakat M."/>
            <person name="Bonnefoy V."/>
            <person name="Bruneel O."/>
            <person name="Chandler M."/>
            <person name="Cleiss J."/>
            <person name="Duran R."/>
            <person name="Elbaz-Poulichet F."/>
            <person name="Fonknechten N."/>
            <person name="Lauga B."/>
            <person name="Mornico D."/>
            <person name="Ortet P."/>
            <person name="Schaeffer C."/>
            <person name="Siguier P."/>
            <person name="Alexander Thil Smith A."/>
            <person name="Van Dorsselaer A."/>
            <person name="Weissenbach J."/>
            <person name="Medigue C."/>
            <person name="Le Paslier D."/>
        </authorList>
    </citation>
    <scope>NUCLEOTIDE SEQUENCE</scope>
</reference>
<dbReference type="EMBL" id="CABQ01000038">
    <property type="protein sequence ID" value="CBI06920.1"/>
    <property type="molecule type" value="Genomic_DNA"/>
</dbReference>
<dbReference type="GO" id="GO:0009279">
    <property type="term" value="C:cell outer membrane"/>
    <property type="evidence" value="ECO:0007669"/>
    <property type="project" value="UniProtKB-SubCell"/>
</dbReference>
<evidence type="ECO:0000256" key="3">
    <source>
        <dbReference type="ARBA" id="ARBA00023237"/>
    </source>
</evidence>
<dbReference type="Gene3D" id="2.170.130.10">
    <property type="entry name" value="TonB-dependent receptor, plug domain"/>
    <property type="match status" value="1"/>
</dbReference>
<dbReference type="InterPro" id="IPR013784">
    <property type="entry name" value="Carb-bd-like_fold"/>
</dbReference>
<dbReference type="Gene3D" id="2.40.170.20">
    <property type="entry name" value="TonB-dependent receptor, beta-barrel domain"/>
    <property type="match status" value="1"/>
</dbReference>
<dbReference type="Pfam" id="PF07715">
    <property type="entry name" value="Plug"/>
    <property type="match status" value="1"/>
</dbReference>
<dbReference type="Pfam" id="PF00593">
    <property type="entry name" value="TonB_dep_Rec_b-barrel"/>
    <property type="match status" value="1"/>
</dbReference>
<dbReference type="InterPro" id="IPR000531">
    <property type="entry name" value="Beta-barrel_TonB"/>
</dbReference>
<keyword evidence="3" id="KW-0998">Cell outer membrane</keyword>
<proteinExistence type="predicted"/>
<protein>
    <submittedName>
        <fullName evidence="6">Putative Porin</fullName>
    </submittedName>
</protein>
<accession>E6QI55</accession>
<name>E6QI55_9ZZZZ</name>
<gene>
    <name evidence="6" type="ORF">CARN6_0213</name>
</gene>
<feature type="domain" description="TonB-dependent receptor plug" evidence="5">
    <location>
        <begin position="69"/>
        <end position="179"/>
    </location>
</feature>
<evidence type="ECO:0000313" key="6">
    <source>
        <dbReference type="EMBL" id="CBI06920.1"/>
    </source>
</evidence>